<keyword evidence="1" id="KW-0812">Transmembrane</keyword>
<dbReference type="RefSeq" id="WP_256302858.1">
    <property type="nucleotide sequence ID" value="NZ_JANFYS010000001.1"/>
</dbReference>
<organism evidence="2 3">
    <name type="scientific">Intestinimonas massiliensis</name>
    <name type="common">ex Afouda et al. 2020</name>
    <dbReference type="NCBI Taxonomy" id="1673721"/>
    <lineage>
        <taxon>Bacteria</taxon>
        <taxon>Bacillati</taxon>
        <taxon>Bacillota</taxon>
        <taxon>Clostridia</taxon>
        <taxon>Eubacteriales</taxon>
        <taxon>Intestinimonas</taxon>
    </lineage>
</organism>
<evidence type="ECO:0000256" key="1">
    <source>
        <dbReference type="SAM" id="Phobius"/>
    </source>
</evidence>
<keyword evidence="1" id="KW-0472">Membrane</keyword>
<evidence type="ECO:0000313" key="3">
    <source>
        <dbReference type="Proteomes" id="UP001204562"/>
    </source>
</evidence>
<feature type="transmembrane region" description="Helical" evidence="1">
    <location>
        <begin position="44"/>
        <end position="62"/>
    </location>
</feature>
<gene>
    <name evidence="2" type="ORF">NE579_00390</name>
</gene>
<comment type="caution">
    <text evidence="2">The sequence shown here is derived from an EMBL/GenBank/DDBJ whole genome shotgun (WGS) entry which is preliminary data.</text>
</comment>
<proteinExistence type="predicted"/>
<sequence length="67" mass="7466">MKRFLAGFQAASHSLLLPIWILTISALFSALFFALVGGMAPYDGLMWLTTLICFAWAIWASFPPQDE</sequence>
<evidence type="ECO:0000313" key="2">
    <source>
        <dbReference type="EMBL" id="MCQ4768924.1"/>
    </source>
</evidence>
<name>A0AAW5JM04_9FIRM</name>
<protein>
    <submittedName>
        <fullName evidence="2">Uncharacterized protein</fullName>
    </submittedName>
</protein>
<feature type="transmembrane region" description="Helical" evidence="1">
    <location>
        <begin position="15"/>
        <end position="37"/>
    </location>
</feature>
<dbReference type="Proteomes" id="UP001204562">
    <property type="component" value="Unassembled WGS sequence"/>
</dbReference>
<dbReference type="EMBL" id="JANFYS010000001">
    <property type="protein sequence ID" value="MCQ4768924.1"/>
    <property type="molecule type" value="Genomic_DNA"/>
</dbReference>
<keyword evidence="1" id="KW-1133">Transmembrane helix</keyword>
<accession>A0AAW5JM04</accession>
<dbReference type="AlphaFoldDB" id="A0AAW5JM04"/>
<reference evidence="2" key="1">
    <citation type="submission" date="2022-06" db="EMBL/GenBank/DDBJ databases">
        <title>Isolation of gut microbiota from human fecal samples.</title>
        <authorList>
            <person name="Pamer E.G."/>
            <person name="Barat B."/>
            <person name="Waligurski E."/>
            <person name="Medina S."/>
            <person name="Paddock L."/>
            <person name="Mostad J."/>
        </authorList>
    </citation>
    <scope>NUCLEOTIDE SEQUENCE</scope>
    <source>
        <strain evidence="2">DFI.9.91</strain>
    </source>
</reference>